<feature type="transmembrane region" description="Helical" evidence="8">
    <location>
        <begin position="20"/>
        <end position="38"/>
    </location>
</feature>
<name>A0A951Q8U6_9CYAN</name>
<dbReference type="EC" id="2.4.-.-" evidence="9"/>
<dbReference type="InterPro" id="IPR050297">
    <property type="entry name" value="LipidA_mod_glycosyltrf_83"/>
</dbReference>
<dbReference type="GO" id="GO:0005886">
    <property type="term" value="C:plasma membrane"/>
    <property type="evidence" value="ECO:0007669"/>
    <property type="project" value="UniProtKB-SubCell"/>
</dbReference>
<proteinExistence type="predicted"/>
<dbReference type="EMBL" id="JAHHHD010000003">
    <property type="protein sequence ID" value="MBW4658000.1"/>
    <property type="molecule type" value="Genomic_DNA"/>
</dbReference>
<evidence type="ECO:0000256" key="6">
    <source>
        <dbReference type="ARBA" id="ARBA00022989"/>
    </source>
</evidence>
<evidence type="ECO:0000256" key="7">
    <source>
        <dbReference type="ARBA" id="ARBA00023136"/>
    </source>
</evidence>
<dbReference type="GO" id="GO:0016763">
    <property type="term" value="F:pentosyltransferase activity"/>
    <property type="evidence" value="ECO:0007669"/>
    <property type="project" value="TreeGrafter"/>
</dbReference>
<reference evidence="9" key="1">
    <citation type="submission" date="2021-05" db="EMBL/GenBank/DDBJ databases">
        <authorList>
            <person name="Pietrasiak N."/>
            <person name="Ward R."/>
            <person name="Stajich J.E."/>
            <person name="Kurbessoian T."/>
        </authorList>
    </citation>
    <scope>NUCLEOTIDE SEQUENCE</scope>
    <source>
        <strain evidence="9">UHER 2000/2452</strain>
    </source>
</reference>
<feature type="transmembrane region" description="Helical" evidence="8">
    <location>
        <begin position="375"/>
        <end position="395"/>
    </location>
</feature>
<keyword evidence="6 8" id="KW-1133">Transmembrane helix</keyword>
<feature type="transmembrane region" description="Helical" evidence="8">
    <location>
        <begin position="205"/>
        <end position="234"/>
    </location>
</feature>
<keyword evidence="7 8" id="KW-0472">Membrane</keyword>
<comment type="subcellular location">
    <subcellularLocation>
        <location evidence="1">Cell membrane</location>
        <topology evidence="1">Multi-pass membrane protein</topology>
    </subcellularLocation>
</comment>
<feature type="transmembrane region" description="Helical" evidence="8">
    <location>
        <begin position="416"/>
        <end position="436"/>
    </location>
</feature>
<accession>A0A951Q8U6</accession>
<keyword evidence="2" id="KW-1003">Cell membrane</keyword>
<dbReference type="Proteomes" id="UP000757435">
    <property type="component" value="Unassembled WGS sequence"/>
</dbReference>
<feature type="transmembrane region" description="Helical" evidence="8">
    <location>
        <begin position="124"/>
        <end position="145"/>
    </location>
</feature>
<evidence type="ECO:0000256" key="4">
    <source>
        <dbReference type="ARBA" id="ARBA00022679"/>
    </source>
</evidence>
<keyword evidence="5 8" id="KW-0812">Transmembrane</keyword>
<gene>
    <name evidence="9" type="ORF">KME15_04955</name>
</gene>
<evidence type="ECO:0000256" key="5">
    <source>
        <dbReference type="ARBA" id="ARBA00022692"/>
    </source>
</evidence>
<evidence type="ECO:0000313" key="9">
    <source>
        <dbReference type="EMBL" id="MBW4658000.1"/>
    </source>
</evidence>
<sequence length="555" mass="63102">MEKSSPQSLFGADWRSISNLWRLIIIGCLVLGIALRFVNLEGKVYQHDETFTSLRISGYTEAQAVQNLSQAGVVSLDDIKKYQQYNRETTVNDTIKGLAAEESQLTPLYFILTRFWTGIFGDSIAAIRILSVIGSILALPCMYWLCWELFKSASAGWLGMAILAISPFQILYAQEARPYSLWAATLLLSSAALLRAARVQTKVSWLIYTLTTVLNLYTCLFSIFIVIVHGLYILGIERFRPSRRMLSFAITLGISLLAFLPWILILLSTTEQINHATRWTWTVNNALSLSDLYRQWMYYLSVGFVDTGGQVFPTPLKYFFSLAYWVSRFLVVYGLYLLCRKKLWQAWLFVLLLILVPALGLILPDLIFGGTRFLVPRYMVPLFLGCQIAATYVVARKLPGRGIKHRQQTVWQGITAIMLIAGILSCGLIVQSSTWWNKGISNNNPAIAQIINQAKNPLVISDTGLGDLLSLTHYLKPEVDLLVRPYCYTACQVDPAYRALELSPYLPSIPSGYTDVFLFYARPQPLWQKRLKEAKYYPLEVLAKKDEEWLWRVKQ</sequence>
<feature type="transmembrane region" description="Helical" evidence="8">
    <location>
        <begin position="318"/>
        <end position="339"/>
    </location>
</feature>
<feature type="transmembrane region" description="Helical" evidence="8">
    <location>
        <begin position="246"/>
        <end position="267"/>
    </location>
</feature>
<reference evidence="9" key="2">
    <citation type="journal article" date="2022" name="Microbiol. Resour. Announc.">
        <title>Metagenome Sequencing to Explore Phylogenomics of Terrestrial Cyanobacteria.</title>
        <authorList>
            <person name="Ward R.D."/>
            <person name="Stajich J.E."/>
            <person name="Johansen J.R."/>
            <person name="Huntemann M."/>
            <person name="Clum A."/>
            <person name="Foster B."/>
            <person name="Foster B."/>
            <person name="Roux S."/>
            <person name="Palaniappan K."/>
            <person name="Varghese N."/>
            <person name="Mukherjee S."/>
            <person name="Reddy T.B.K."/>
            <person name="Daum C."/>
            <person name="Copeland A."/>
            <person name="Chen I.A."/>
            <person name="Ivanova N.N."/>
            <person name="Kyrpides N.C."/>
            <person name="Shapiro N."/>
            <person name="Eloe-Fadrosh E.A."/>
            <person name="Pietrasiak N."/>
        </authorList>
    </citation>
    <scope>NUCLEOTIDE SEQUENCE</scope>
    <source>
        <strain evidence="9">UHER 2000/2452</strain>
    </source>
</reference>
<organism evidence="9 10">
    <name type="scientific">Drouetiella hepatica Uher 2000/2452</name>
    <dbReference type="NCBI Taxonomy" id="904376"/>
    <lineage>
        <taxon>Bacteria</taxon>
        <taxon>Bacillati</taxon>
        <taxon>Cyanobacteriota</taxon>
        <taxon>Cyanophyceae</taxon>
        <taxon>Oculatellales</taxon>
        <taxon>Oculatellaceae</taxon>
        <taxon>Drouetiella</taxon>
    </lineage>
</organism>
<protein>
    <submittedName>
        <fullName evidence="9">Glycosyltransferase family 39 protein</fullName>
        <ecNumber evidence="9">2.4.-.-</ecNumber>
    </submittedName>
</protein>
<dbReference type="PANTHER" id="PTHR33908:SF11">
    <property type="entry name" value="MEMBRANE PROTEIN"/>
    <property type="match status" value="1"/>
</dbReference>
<keyword evidence="3 9" id="KW-0328">Glycosyltransferase</keyword>
<feature type="transmembrane region" description="Helical" evidence="8">
    <location>
        <begin position="157"/>
        <end position="173"/>
    </location>
</feature>
<dbReference type="GO" id="GO:0009103">
    <property type="term" value="P:lipopolysaccharide biosynthetic process"/>
    <property type="evidence" value="ECO:0007669"/>
    <property type="project" value="UniProtKB-ARBA"/>
</dbReference>
<keyword evidence="4 9" id="KW-0808">Transferase</keyword>
<dbReference type="AlphaFoldDB" id="A0A951Q8U6"/>
<feature type="transmembrane region" description="Helical" evidence="8">
    <location>
        <begin position="180"/>
        <end position="199"/>
    </location>
</feature>
<evidence type="ECO:0000256" key="8">
    <source>
        <dbReference type="SAM" id="Phobius"/>
    </source>
</evidence>
<evidence type="ECO:0000256" key="2">
    <source>
        <dbReference type="ARBA" id="ARBA00022475"/>
    </source>
</evidence>
<feature type="transmembrane region" description="Helical" evidence="8">
    <location>
        <begin position="346"/>
        <end position="363"/>
    </location>
</feature>
<dbReference type="PANTHER" id="PTHR33908">
    <property type="entry name" value="MANNOSYLTRANSFERASE YKCB-RELATED"/>
    <property type="match status" value="1"/>
</dbReference>
<evidence type="ECO:0000313" key="10">
    <source>
        <dbReference type="Proteomes" id="UP000757435"/>
    </source>
</evidence>
<comment type="caution">
    <text evidence="9">The sequence shown here is derived from an EMBL/GenBank/DDBJ whole genome shotgun (WGS) entry which is preliminary data.</text>
</comment>
<evidence type="ECO:0000256" key="3">
    <source>
        <dbReference type="ARBA" id="ARBA00022676"/>
    </source>
</evidence>
<evidence type="ECO:0000256" key="1">
    <source>
        <dbReference type="ARBA" id="ARBA00004651"/>
    </source>
</evidence>